<comment type="caution">
    <text evidence="2">The sequence shown here is derived from an EMBL/GenBank/DDBJ whole genome shotgun (WGS) entry which is preliminary data.</text>
</comment>
<protein>
    <recommendedName>
        <fullName evidence="4">Gustatory receptor</fullName>
    </recommendedName>
</protein>
<keyword evidence="1" id="KW-0472">Membrane</keyword>
<proteinExistence type="predicted"/>
<name>A0A8X6P3L1_NEPPI</name>
<feature type="transmembrane region" description="Helical" evidence="1">
    <location>
        <begin position="40"/>
        <end position="60"/>
    </location>
</feature>
<feature type="transmembrane region" description="Helical" evidence="1">
    <location>
        <begin position="199"/>
        <end position="222"/>
    </location>
</feature>
<organism evidence="2 3">
    <name type="scientific">Nephila pilipes</name>
    <name type="common">Giant wood spider</name>
    <name type="synonym">Nephila maculata</name>
    <dbReference type="NCBI Taxonomy" id="299642"/>
    <lineage>
        <taxon>Eukaryota</taxon>
        <taxon>Metazoa</taxon>
        <taxon>Ecdysozoa</taxon>
        <taxon>Arthropoda</taxon>
        <taxon>Chelicerata</taxon>
        <taxon>Arachnida</taxon>
        <taxon>Araneae</taxon>
        <taxon>Araneomorphae</taxon>
        <taxon>Entelegynae</taxon>
        <taxon>Araneoidea</taxon>
        <taxon>Nephilidae</taxon>
        <taxon>Nephila</taxon>
    </lineage>
</organism>
<evidence type="ECO:0000313" key="3">
    <source>
        <dbReference type="Proteomes" id="UP000887013"/>
    </source>
</evidence>
<sequence length="303" mass="34691">MWIVIRWRRTLLSAIRNVSELALQLNPRFHVGSRRTKFEIVLLMTSVLILLIIQVLYFFYQEWNKCLEALAFPLVEQSPYLNEYIWLVLFSIVMTYNIGAATCFLMLLLCYNSYFTLAKIMNSYGKVVKEELICGNCTYKQISRYISTFVDITQKVQDIDQALGAIAFFLYVTVICNFFNTISVALGNSKSYQTPVVHAYLLLQSVTAIVTFFVLTYSGALVQKGSENMKQNMTECSNLISKLAPSFKVMVNFTMLLENVNKSKLVVTGWNMFTIQKGFILSVAGLVMTYGILMYQMDVLKTE</sequence>
<accession>A0A8X6P3L1</accession>
<dbReference type="EMBL" id="BMAW01064393">
    <property type="protein sequence ID" value="GFT45010.1"/>
    <property type="molecule type" value="Genomic_DNA"/>
</dbReference>
<evidence type="ECO:0008006" key="4">
    <source>
        <dbReference type="Google" id="ProtNLM"/>
    </source>
</evidence>
<dbReference type="Proteomes" id="UP000887013">
    <property type="component" value="Unassembled WGS sequence"/>
</dbReference>
<feature type="transmembrane region" description="Helical" evidence="1">
    <location>
        <begin position="279"/>
        <end position="297"/>
    </location>
</feature>
<keyword evidence="1" id="KW-1133">Transmembrane helix</keyword>
<feature type="transmembrane region" description="Helical" evidence="1">
    <location>
        <begin position="84"/>
        <end position="111"/>
    </location>
</feature>
<feature type="transmembrane region" description="Helical" evidence="1">
    <location>
        <begin position="162"/>
        <end position="187"/>
    </location>
</feature>
<dbReference type="AlphaFoldDB" id="A0A8X6P3L1"/>
<reference evidence="2" key="1">
    <citation type="submission" date="2020-08" db="EMBL/GenBank/DDBJ databases">
        <title>Multicomponent nature underlies the extraordinary mechanical properties of spider dragline silk.</title>
        <authorList>
            <person name="Kono N."/>
            <person name="Nakamura H."/>
            <person name="Mori M."/>
            <person name="Yoshida Y."/>
            <person name="Ohtoshi R."/>
            <person name="Malay A.D."/>
            <person name="Moran D.A.P."/>
            <person name="Tomita M."/>
            <person name="Numata K."/>
            <person name="Arakawa K."/>
        </authorList>
    </citation>
    <scope>NUCLEOTIDE SEQUENCE</scope>
</reference>
<evidence type="ECO:0000313" key="2">
    <source>
        <dbReference type="EMBL" id="GFT45010.1"/>
    </source>
</evidence>
<gene>
    <name evidence="2" type="primary">AVEN_31144_1</name>
    <name evidence="2" type="ORF">NPIL_650201</name>
</gene>
<keyword evidence="1" id="KW-0812">Transmembrane</keyword>
<dbReference type="OrthoDB" id="5800391at2759"/>
<keyword evidence="3" id="KW-1185">Reference proteome</keyword>
<evidence type="ECO:0000256" key="1">
    <source>
        <dbReference type="SAM" id="Phobius"/>
    </source>
</evidence>